<dbReference type="GO" id="GO:0015252">
    <property type="term" value="F:proton channel activity"/>
    <property type="evidence" value="ECO:0007669"/>
    <property type="project" value="InterPro"/>
</dbReference>
<keyword evidence="6" id="KW-0375">Hydrogen ion transport</keyword>
<comment type="caution">
    <text evidence="13">The sequence shown here is derived from an EMBL/GenBank/DDBJ whole genome shotgun (WGS) entry which is preliminary data.</text>
</comment>
<name>A0A1D1V8R4_RAMVA</name>
<feature type="compositionally biased region" description="Polar residues" evidence="11">
    <location>
        <begin position="60"/>
        <end position="69"/>
    </location>
</feature>
<dbReference type="PANTHER" id="PTHR21522">
    <property type="entry name" value="PROTON CHANNEL OTOP"/>
    <property type="match status" value="1"/>
</dbReference>
<feature type="transmembrane region" description="Helical" evidence="12">
    <location>
        <begin position="682"/>
        <end position="702"/>
    </location>
</feature>
<dbReference type="OrthoDB" id="6429739at2759"/>
<feature type="transmembrane region" description="Helical" evidence="12">
    <location>
        <begin position="714"/>
        <end position="733"/>
    </location>
</feature>
<feature type="transmembrane region" description="Helical" evidence="12">
    <location>
        <begin position="643"/>
        <end position="661"/>
    </location>
</feature>
<evidence type="ECO:0000256" key="12">
    <source>
        <dbReference type="SAM" id="Phobius"/>
    </source>
</evidence>
<keyword evidence="8" id="KW-0406">Ion transport</keyword>
<feature type="region of interest" description="Disordered" evidence="11">
    <location>
        <begin position="48"/>
        <end position="103"/>
    </location>
</feature>
<gene>
    <name evidence="13" type="primary">RvY_08520-1</name>
    <name evidence="13" type="synonym">RvY_08520.1</name>
    <name evidence="13" type="ORF">RvY_08520</name>
</gene>
<keyword evidence="7 12" id="KW-1133">Transmembrane helix</keyword>
<feature type="transmembrane region" description="Helical" evidence="12">
    <location>
        <begin position="171"/>
        <end position="191"/>
    </location>
</feature>
<dbReference type="InterPro" id="IPR004878">
    <property type="entry name" value="Otopetrin"/>
</dbReference>
<dbReference type="AlphaFoldDB" id="A0A1D1V8R4"/>
<dbReference type="EMBL" id="BDGG01000004">
    <property type="protein sequence ID" value="GAU97175.1"/>
    <property type="molecule type" value="Genomic_DNA"/>
</dbReference>
<feature type="compositionally biased region" description="Polar residues" evidence="11">
    <location>
        <begin position="77"/>
        <end position="93"/>
    </location>
</feature>
<evidence type="ECO:0000313" key="13">
    <source>
        <dbReference type="EMBL" id="GAU97175.1"/>
    </source>
</evidence>
<comment type="similarity">
    <text evidence="2">Belongs to the otopetrin family.</text>
</comment>
<dbReference type="PANTHER" id="PTHR21522:SF32">
    <property type="entry name" value="OTOPETRIN-2"/>
    <property type="match status" value="1"/>
</dbReference>
<feature type="transmembrane region" description="Helical" evidence="12">
    <location>
        <begin position="464"/>
        <end position="487"/>
    </location>
</feature>
<protein>
    <recommendedName>
        <fullName evidence="15">Otopetrin</fullName>
    </recommendedName>
</protein>
<evidence type="ECO:0000256" key="7">
    <source>
        <dbReference type="ARBA" id="ARBA00022989"/>
    </source>
</evidence>
<feature type="transmembrane region" description="Helical" evidence="12">
    <location>
        <begin position="211"/>
        <end position="229"/>
    </location>
</feature>
<dbReference type="Proteomes" id="UP000186922">
    <property type="component" value="Unassembled WGS sequence"/>
</dbReference>
<keyword evidence="14" id="KW-1185">Reference proteome</keyword>
<evidence type="ECO:0000256" key="8">
    <source>
        <dbReference type="ARBA" id="ARBA00023065"/>
    </source>
</evidence>
<evidence type="ECO:0000256" key="2">
    <source>
        <dbReference type="ARBA" id="ARBA00006513"/>
    </source>
</evidence>
<evidence type="ECO:0000256" key="10">
    <source>
        <dbReference type="ARBA" id="ARBA00023303"/>
    </source>
</evidence>
<evidence type="ECO:0000256" key="5">
    <source>
        <dbReference type="ARBA" id="ARBA00022692"/>
    </source>
</evidence>
<evidence type="ECO:0000256" key="9">
    <source>
        <dbReference type="ARBA" id="ARBA00023136"/>
    </source>
</evidence>
<keyword evidence="3" id="KW-0813">Transport</keyword>
<feature type="transmembrane region" description="Helical" evidence="12">
    <location>
        <begin position="318"/>
        <end position="339"/>
    </location>
</feature>
<evidence type="ECO:0000256" key="11">
    <source>
        <dbReference type="SAM" id="MobiDB-lite"/>
    </source>
</evidence>
<feature type="transmembrane region" description="Helical" evidence="12">
    <location>
        <begin position="351"/>
        <end position="373"/>
    </location>
</feature>
<evidence type="ECO:0008006" key="15">
    <source>
        <dbReference type="Google" id="ProtNLM"/>
    </source>
</evidence>
<sequence>MSASTATNVNKIIDDAVRMSSTIPSSLSPSISPVSYTPAARLSFSATQSVTSTTVRTSAGQHSSTSSAEMTHHRNTPRMSLTESKLTESQTDSGLGLGSSVQHPPANATDFHPFFNDISVNPLSESSKLLSTHNHHLENEVNEPRPVTPLLALSADIKKGDRRSRDHAGEYIGKFSSLLYAIVLIVLGTVFPLSEIVALQVRPMFYQAYSVYLFGTSLLFLIYAYIFLLETRNHKRLLTFTRESKGYRMETVETLDDDNKKEEGSRRPSVMTAAQRRTTGSFYLRMGAVLFGLGSMIYFCLQFGQYFELPSNMKCGDVLSAVVPALCFTFVFIQLYFIFLNSKVRVHRFPLLARFGLMHLLATNVCIWLSALIGETMHTMELSLTNGNDFDTTPNNGEVFFPLTFGPNATTRANSTVVTLNQKPLHLYMNGAAEAQEQSLMDFSSKSCRAQTIIGNILQKAQPFLFPCVVQYCLICATVLFIMWTLVARGGVTNRASYGDEAVMEPASLSEASLMTTTSKRSRYTVDCNGATRGLFLGLLLLLVTIISTILFFVWIWRRDLVVWGVLQSFLVEVVLYTATLIAVCAAFYQLRTLRFDIGEGSRINDILLIAGQLGVYMYCAFVLVACHQAIMTDPHRMELFGLLSAVLQTIQATVQTLFLMDALRRRPARNEHLRDKPGRELVTFLLVCNVGLWAVDSLTAWKEQLYPAQNRFYGLWAWTILGNIFIPLKIFYRFHSSVCLSIIWKKAWKLKSCPSTPVAVTAP</sequence>
<evidence type="ECO:0000256" key="1">
    <source>
        <dbReference type="ARBA" id="ARBA00004651"/>
    </source>
</evidence>
<keyword evidence="9 12" id="KW-0472">Membrane</keyword>
<dbReference type="GO" id="GO:0005886">
    <property type="term" value="C:plasma membrane"/>
    <property type="evidence" value="ECO:0007669"/>
    <property type="project" value="UniProtKB-SubCell"/>
</dbReference>
<feature type="transmembrane region" description="Helical" evidence="12">
    <location>
        <begin position="535"/>
        <end position="557"/>
    </location>
</feature>
<organism evidence="13 14">
    <name type="scientific">Ramazzottius varieornatus</name>
    <name type="common">Water bear</name>
    <name type="synonym">Tardigrade</name>
    <dbReference type="NCBI Taxonomy" id="947166"/>
    <lineage>
        <taxon>Eukaryota</taxon>
        <taxon>Metazoa</taxon>
        <taxon>Ecdysozoa</taxon>
        <taxon>Tardigrada</taxon>
        <taxon>Eutardigrada</taxon>
        <taxon>Parachela</taxon>
        <taxon>Hypsibioidea</taxon>
        <taxon>Ramazzottiidae</taxon>
        <taxon>Ramazzottius</taxon>
    </lineage>
</organism>
<accession>A0A1D1V8R4</accession>
<evidence type="ECO:0000256" key="3">
    <source>
        <dbReference type="ARBA" id="ARBA00022448"/>
    </source>
</evidence>
<feature type="transmembrane region" description="Helical" evidence="12">
    <location>
        <begin position="282"/>
        <end position="306"/>
    </location>
</feature>
<dbReference type="STRING" id="947166.A0A1D1V8R4"/>
<keyword evidence="4" id="KW-1003">Cell membrane</keyword>
<reference evidence="13 14" key="1">
    <citation type="journal article" date="2016" name="Nat. Commun.">
        <title>Extremotolerant tardigrade genome and improved radiotolerance of human cultured cells by tardigrade-unique protein.</title>
        <authorList>
            <person name="Hashimoto T."/>
            <person name="Horikawa D.D."/>
            <person name="Saito Y."/>
            <person name="Kuwahara H."/>
            <person name="Kozuka-Hata H."/>
            <person name="Shin-I T."/>
            <person name="Minakuchi Y."/>
            <person name="Ohishi K."/>
            <person name="Motoyama A."/>
            <person name="Aizu T."/>
            <person name="Enomoto A."/>
            <person name="Kondo K."/>
            <person name="Tanaka S."/>
            <person name="Hara Y."/>
            <person name="Koshikawa S."/>
            <person name="Sagara H."/>
            <person name="Miura T."/>
            <person name="Yokobori S."/>
            <person name="Miyagawa K."/>
            <person name="Suzuki Y."/>
            <person name="Kubo T."/>
            <person name="Oyama M."/>
            <person name="Kohara Y."/>
            <person name="Fujiyama A."/>
            <person name="Arakawa K."/>
            <person name="Katayama T."/>
            <person name="Toyoda A."/>
            <person name="Kunieda T."/>
        </authorList>
    </citation>
    <scope>NUCLEOTIDE SEQUENCE [LARGE SCALE GENOMIC DNA]</scope>
    <source>
        <strain evidence="13 14">YOKOZUNA-1</strain>
    </source>
</reference>
<evidence type="ECO:0000313" key="14">
    <source>
        <dbReference type="Proteomes" id="UP000186922"/>
    </source>
</evidence>
<keyword evidence="5 12" id="KW-0812">Transmembrane</keyword>
<keyword evidence="10" id="KW-0407">Ion channel</keyword>
<comment type="subcellular location">
    <subcellularLocation>
        <location evidence="1">Cell membrane</location>
        <topology evidence="1">Multi-pass membrane protein</topology>
    </subcellularLocation>
</comment>
<dbReference type="Pfam" id="PF03189">
    <property type="entry name" value="Otopetrin"/>
    <property type="match status" value="1"/>
</dbReference>
<feature type="transmembrane region" description="Helical" evidence="12">
    <location>
        <begin position="563"/>
        <end position="588"/>
    </location>
</feature>
<feature type="transmembrane region" description="Helical" evidence="12">
    <location>
        <begin position="608"/>
        <end position="631"/>
    </location>
</feature>
<proteinExistence type="inferred from homology"/>
<evidence type="ECO:0000256" key="4">
    <source>
        <dbReference type="ARBA" id="ARBA00022475"/>
    </source>
</evidence>
<evidence type="ECO:0000256" key="6">
    <source>
        <dbReference type="ARBA" id="ARBA00022781"/>
    </source>
</evidence>
<feature type="compositionally biased region" description="Low complexity" evidence="11">
    <location>
        <begin position="48"/>
        <end position="59"/>
    </location>
</feature>